<organism evidence="2 3">
    <name type="scientific">Vibrio proteolyticus NBRC 13287</name>
    <dbReference type="NCBI Taxonomy" id="1219065"/>
    <lineage>
        <taxon>Bacteria</taxon>
        <taxon>Pseudomonadati</taxon>
        <taxon>Pseudomonadota</taxon>
        <taxon>Gammaproteobacteria</taxon>
        <taxon>Vibrionales</taxon>
        <taxon>Vibrionaceae</taxon>
        <taxon>Vibrio</taxon>
    </lineage>
</organism>
<dbReference type="Proteomes" id="UP000016570">
    <property type="component" value="Unassembled WGS sequence"/>
</dbReference>
<dbReference type="GO" id="GO:0016491">
    <property type="term" value="F:oxidoreductase activity"/>
    <property type="evidence" value="ECO:0007669"/>
    <property type="project" value="UniProtKB-KW"/>
</dbReference>
<gene>
    <name evidence="2" type="ORF">VPR01S_10_01950</name>
</gene>
<proteinExistence type="predicted"/>
<name>U3BE36_VIBPR</name>
<evidence type="ECO:0000313" key="2">
    <source>
        <dbReference type="EMBL" id="GAD67999.1"/>
    </source>
</evidence>
<comment type="caution">
    <text evidence="2">The sequence shown here is derived from an EMBL/GenBank/DDBJ whole genome shotgun (WGS) entry which is preliminary data.</text>
</comment>
<accession>U3BE36</accession>
<reference evidence="2 3" key="1">
    <citation type="submission" date="2013-09" db="EMBL/GenBank/DDBJ databases">
        <title>Whole genome shotgun sequence of Vibrio proteolyticus NBRC 13287.</title>
        <authorList>
            <person name="Isaki S."/>
            <person name="Hosoyama A."/>
            <person name="Numata M."/>
            <person name="Hashimoto M."/>
            <person name="Hosoyama Y."/>
            <person name="Tsuchikane K."/>
            <person name="Noguchi M."/>
            <person name="Hirakata S."/>
            <person name="Ichikawa N."/>
            <person name="Ohji S."/>
            <person name="Yamazoe A."/>
            <person name="Fujita N."/>
        </authorList>
    </citation>
    <scope>NUCLEOTIDE SEQUENCE [LARGE SCALE GENOMIC DNA]</scope>
    <source>
        <strain evidence="2 3">NBRC 13287</strain>
    </source>
</reference>
<dbReference type="eggNOG" id="ENOG5031SEY">
    <property type="taxonomic scope" value="Bacteria"/>
</dbReference>
<dbReference type="InterPro" id="IPR025337">
    <property type="entry name" value="Questin_oxidase-like"/>
</dbReference>
<keyword evidence="1" id="KW-0560">Oxidoreductase</keyword>
<dbReference type="STRING" id="1219065.VPR01S_10_01950"/>
<sequence>MSNVSQTTQTLLNANQAFAPNYQGKLSNHLSMTLIALERCGASAERIQAFYDHYCQRLDPLATHQDDAPLRYGQPEQFVRFRQHYQLQLETFGVAQTLHSHLDELIAGVSAAAFHALIRLAYALEAEDIQEIAAALAYWATEYQPLTELECSYDYDASEHIQRAYALYHDFAFSPGIIVDRVRQIISAKQYAAIATIPYDLSVEQVARITIEQYRGSDDFTLLHGVTGFDAFMSLRHYLSDPQRGLHYFWQAYVAAFASTSNQLTTQAWLPAPAQTWPNLMQRAALSQDDHTIKLTYSCARLAWQFPLNAYQEAIETRLVKEGL</sequence>
<keyword evidence="3" id="KW-1185">Reference proteome</keyword>
<evidence type="ECO:0000256" key="1">
    <source>
        <dbReference type="ARBA" id="ARBA00023002"/>
    </source>
</evidence>
<dbReference type="PANTHER" id="PTHR35870">
    <property type="entry name" value="PROTEIN, PUTATIVE (AFU_ORTHOLOGUE AFUA_5G03330)-RELATED"/>
    <property type="match status" value="1"/>
</dbReference>
<protein>
    <recommendedName>
        <fullName evidence="4">DUF4243 domain-containing protein</fullName>
    </recommendedName>
</protein>
<dbReference type="AlphaFoldDB" id="U3BE36"/>
<dbReference type="EMBL" id="BATJ01000010">
    <property type="protein sequence ID" value="GAD67999.1"/>
    <property type="molecule type" value="Genomic_DNA"/>
</dbReference>
<dbReference type="PANTHER" id="PTHR35870:SF1">
    <property type="entry name" value="PROTEIN, PUTATIVE (AFU_ORTHOLOGUE AFUA_5G03330)-RELATED"/>
    <property type="match status" value="1"/>
</dbReference>
<evidence type="ECO:0008006" key="4">
    <source>
        <dbReference type="Google" id="ProtNLM"/>
    </source>
</evidence>
<dbReference type="RefSeq" id="WP_021705970.1">
    <property type="nucleotide sequence ID" value="NZ_BATJ01000010.1"/>
</dbReference>
<dbReference type="Pfam" id="PF14027">
    <property type="entry name" value="Questin_oxidase"/>
    <property type="match status" value="1"/>
</dbReference>
<evidence type="ECO:0000313" key="3">
    <source>
        <dbReference type="Proteomes" id="UP000016570"/>
    </source>
</evidence>